<gene>
    <name evidence="1" type="ORF">HNAJ_LOCUS5513</name>
</gene>
<reference evidence="3" key="1">
    <citation type="submission" date="2017-02" db="UniProtKB">
        <authorList>
            <consortium name="WormBaseParasite"/>
        </authorList>
    </citation>
    <scope>IDENTIFICATION</scope>
</reference>
<proteinExistence type="predicted"/>
<protein>
    <submittedName>
        <fullName evidence="3">Chromosome partitioning protein ParB</fullName>
    </submittedName>
</protein>
<evidence type="ECO:0000313" key="3">
    <source>
        <dbReference type="WBParaSite" id="HNAJ_0000551501-mRNA-1"/>
    </source>
</evidence>
<accession>A0A0R3TEM6</accession>
<evidence type="ECO:0000313" key="1">
    <source>
        <dbReference type="EMBL" id="VDO01373.1"/>
    </source>
</evidence>
<reference evidence="1 2" key="2">
    <citation type="submission" date="2018-11" db="EMBL/GenBank/DDBJ databases">
        <authorList>
            <consortium name="Pathogen Informatics"/>
        </authorList>
    </citation>
    <scope>NUCLEOTIDE SEQUENCE [LARGE SCALE GENOMIC DNA]</scope>
</reference>
<dbReference type="EMBL" id="UZAE01004810">
    <property type="protein sequence ID" value="VDO01373.1"/>
    <property type="molecule type" value="Genomic_DNA"/>
</dbReference>
<evidence type="ECO:0000313" key="2">
    <source>
        <dbReference type="Proteomes" id="UP000278807"/>
    </source>
</evidence>
<dbReference type="Proteomes" id="UP000278807">
    <property type="component" value="Unassembled WGS sequence"/>
</dbReference>
<organism evidence="3">
    <name type="scientific">Rodentolepis nana</name>
    <name type="common">Dwarf tapeworm</name>
    <name type="synonym">Hymenolepis nana</name>
    <dbReference type="NCBI Taxonomy" id="102285"/>
    <lineage>
        <taxon>Eukaryota</taxon>
        <taxon>Metazoa</taxon>
        <taxon>Spiralia</taxon>
        <taxon>Lophotrochozoa</taxon>
        <taxon>Platyhelminthes</taxon>
        <taxon>Cestoda</taxon>
        <taxon>Eucestoda</taxon>
        <taxon>Cyclophyllidea</taxon>
        <taxon>Hymenolepididae</taxon>
        <taxon>Rodentolepis</taxon>
    </lineage>
</organism>
<sequence>LNPSSPDYLRHRARQRVYEFEKSSDIIDRLAKTMTVNYIPEQQRSEALNKQLEAFLSLRDQTANENHQTDFLGG</sequence>
<dbReference type="WBParaSite" id="HNAJ_0000551501-mRNA-1">
    <property type="protein sequence ID" value="HNAJ_0000551501-mRNA-1"/>
    <property type="gene ID" value="HNAJ_0000551501"/>
</dbReference>
<keyword evidence="2" id="KW-1185">Reference proteome</keyword>
<name>A0A0R3TEM6_RODNA</name>
<dbReference type="AlphaFoldDB" id="A0A0R3TEM6"/>